<keyword evidence="1" id="KW-0812">Transmembrane</keyword>
<keyword evidence="1" id="KW-0472">Membrane</keyword>
<feature type="transmembrane region" description="Helical" evidence="1">
    <location>
        <begin position="183"/>
        <end position="206"/>
    </location>
</feature>
<feature type="transmembrane region" description="Helical" evidence="1">
    <location>
        <begin position="226"/>
        <end position="247"/>
    </location>
</feature>
<protein>
    <submittedName>
        <fullName evidence="3">Membrane protein</fullName>
    </submittedName>
</protein>
<dbReference type="Proteomes" id="UP000027345">
    <property type="component" value="Unassembled WGS sequence"/>
</dbReference>
<accession>A0A066TVM2</accession>
<feature type="transmembrane region" description="Helical" evidence="1">
    <location>
        <begin position="54"/>
        <end position="73"/>
    </location>
</feature>
<dbReference type="InterPro" id="IPR009597">
    <property type="entry name" value="DUF1206"/>
</dbReference>
<dbReference type="EMBL" id="JMQI01000055">
    <property type="protein sequence ID" value="KDN19191.1"/>
    <property type="molecule type" value="Genomic_DNA"/>
</dbReference>
<feature type="domain" description="DUF1206" evidence="2">
    <location>
        <begin position="13"/>
        <end position="78"/>
    </location>
</feature>
<dbReference type="OrthoDB" id="4552598at2"/>
<evidence type="ECO:0000256" key="1">
    <source>
        <dbReference type="SAM" id="Phobius"/>
    </source>
</evidence>
<keyword evidence="1" id="KW-1133">Transmembrane helix</keyword>
<evidence type="ECO:0000259" key="2">
    <source>
        <dbReference type="Pfam" id="PF06724"/>
    </source>
</evidence>
<gene>
    <name evidence="3" type="ORF">DV20_26400</name>
</gene>
<reference evidence="3 4" key="1">
    <citation type="submission" date="2014-05" db="EMBL/GenBank/DDBJ databases">
        <title>Draft genome sequence of Amycolatopsis rifamycinica DSM 46095.</title>
        <authorList>
            <person name="Lal R."/>
            <person name="Saxena A."/>
            <person name="Kumari R."/>
            <person name="Mukherjee U."/>
            <person name="Singh P."/>
            <person name="Sangwan N."/>
            <person name="Mahato N.K."/>
        </authorList>
    </citation>
    <scope>NUCLEOTIDE SEQUENCE [LARGE SCALE GENOMIC DNA]</scope>
    <source>
        <strain evidence="3 4">DSM 46095</strain>
    </source>
</reference>
<proteinExistence type="predicted"/>
<feature type="domain" description="DUF1206" evidence="2">
    <location>
        <begin position="183"/>
        <end position="252"/>
    </location>
</feature>
<dbReference type="RefSeq" id="WP_043784610.1">
    <property type="nucleotide sequence ID" value="NZ_JMQI01000055.1"/>
</dbReference>
<feature type="transmembrane region" description="Helical" evidence="1">
    <location>
        <begin position="93"/>
        <end position="110"/>
    </location>
</feature>
<feature type="transmembrane region" description="Helical" evidence="1">
    <location>
        <begin position="130"/>
        <end position="153"/>
    </location>
</feature>
<organism evidence="3 4">
    <name type="scientific">Amycolatopsis rifamycinica</name>
    <dbReference type="NCBI Taxonomy" id="287986"/>
    <lineage>
        <taxon>Bacteria</taxon>
        <taxon>Bacillati</taxon>
        <taxon>Actinomycetota</taxon>
        <taxon>Actinomycetes</taxon>
        <taxon>Pseudonocardiales</taxon>
        <taxon>Pseudonocardiaceae</taxon>
        <taxon>Amycolatopsis</taxon>
    </lineage>
</organism>
<dbReference type="STRING" id="287986.DV20_26400"/>
<feature type="transmembrane region" description="Helical" evidence="1">
    <location>
        <begin position="12"/>
        <end position="34"/>
    </location>
</feature>
<evidence type="ECO:0000313" key="4">
    <source>
        <dbReference type="Proteomes" id="UP000027345"/>
    </source>
</evidence>
<dbReference type="Pfam" id="PF06724">
    <property type="entry name" value="DUF1206"/>
    <property type="match status" value="3"/>
</dbReference>
<dbReference type="eggNOG" id="ENOG5030WMB">
    <property type="taxonomic scope" value="Bacteria"/>
</dbReference>
<evidence type="ECO:0000313" key="3">
    <source>
        <dbReference type="EMBL" id="KDN19191.1"/>
    </source>
</evidence>
<dbReference type="AlphaFoldDB" id="A0A066TVM2"/>
<name>A0A066TVM2_9PSEU</name>
<comment type="caution">
    <text evidence="3">The sequence shown here is derived from an EMBL/GenBank/DDBJ whole genome shotgun (WGS) entry which is preliminary data.</text>
</comment>
<sequence length="254" mass="26464">MPELRVFSVLARIGLTCYAAVHLLVAWLAAQVALGDNERADKAGALQIVASEGGAWLLWLIAAGTGVLALWQLAEAIAGHRHVAARRRWVRRAISGVEVVLYGLVGYSAGKTAMGASGKAGSVVASVLNRPWGAVAVVAAGVLVIVVAAWLAYRGARKKFLHDLDFGGASPTVRLSTTRLGQIGWCAVGVLYATVGAMFVLAAVRYDPAKAGGLDPALKTLAVQPYGQALLLALAAGIAVFGVFALLEARFRKL</sequence>
<keyword evidence="4" id="KW-1185">Reference proteome</keyword>
<feature type="domain" description="DUF1206" evidence="2">
    <location>
        <begin position="100"/>
        <end position="157"/>
    </location>
</feature>